<dbReference type="SUPFAM" id="SSF103657">
    <property type="entry name" value="BAR/IMD domain-like"/>
    <property type="match status" value="1"/>
</dbReference>
<protein>
    <recommendedName>
        <fullName evidence="1">BAR domain-containing protein</fullName>
    </recommendedName>
</protein>
<feature type="domain" description="BAR" evidence="1">
    <location>
        <begin position="16"/>
        <end position="96"/>
    </location>
</feature>
<proteinExistence type="predicted"/>
<dbReference type="GeneTree" id="ENSGT00940000154737"/>
<reference evidence="2" key="1">
    <citation type="submission" date="2023-05" db="EMBL/GenBank/DDBJ databases">
        <title>High-quality long-read genome of Scophthalmus maximus.</title>
        <authorList>
            <person name="Lien S."/>
            <person name="Martinez P."/>
        </authorList>
    </citation>
    <scope>NUCLEOTIDE SEQUENCE [LARGE SCALE GENOMIC DNA]</scope>
</reference>
<dbReference type="AlphaFoldDB" id="A0A8D3DQJ4"/>
<name>A0A8D3DQJ4_SCOMX</name>
<evidence type="ECO:0000313" key="2">
    <source>
        <dbReference type="Ensembl" id="ENSSMAP00000061803.1"/>
    </source>
</evidence>
<dbReference type="GO" id="GO:0005737">
    <property type="term" value="C:cytoplasm"/>
    <property type="evidence" value="ECO:0007669"/>
    <property type="project" value="InterPro"/>
</dbReference>
<sequence>MSLSLSLPHCLFALSSQLMSEKVGGAEGTKLDEDFKDLERRADITSKALEVINKTSDLQPNPATRAKLSMLNTVSKIRGQVNSPGYPQPEGLLGGCQLGQFLKRWFGGKCICEQICNFLKA</sequence>
<dbReference type="Gene3D" id="1.20.1270.60">
    <property type="entry name" value="Arfaptin homology (AH) domain/BAR domain"/>
    <property type="match status" value="1"/>
</dbReference>
<dbReference type="Proteomes" id="UP000694558">
    <property type="component" value="Chromosome 7"/>
</dbReference>
<evidence type="ECO:0000313" key="3">
    <source>
        <dbReference type="Proteomes" id="UP000694558"/>
    </source>
</evidence>
<dbReference type="Pfam" id="PF03114">
    <property type="entry name" value="BAR"/>
    <property type="match status" value="1"/>
</dbReference>
<dbReference type="InterPro" id="IPR027267">
    <property type="entry name" value="AH/BAR_dom_sf"/>
</dbReference>
<organism evidence="2 3">
    <name type="scientific">Scophthalmus maximus</name>
    <name type="common">Turbot</name>
    <name type="synonym">Psetta maxima</name>
    <dbReference type="NCBI Taxonomy" id="52904"/>
    <lineage>
        <taxon>Eukaryota</taxon>
        <taxon>Metazoa</taxon>
        <taxon>Chordata</taxon>
        <taxon>Craniata</taxon>
        <taxon>Vertebrata</taxon>
        <taxon>Euteleostomi</taxon>
        <taxon>Actinopterygii</taxon>
        <taxon>Neopterygii</taxon>
        <taxon>Teleostei</taxon>
        <taxon>Neoteleostei</taxon>
        <taxon>Acanthomorphata</taxon>
        <taxon>Carangaria</taxon>
        <taxon>Pleuronectiformes</taxon>
        <taxon>Pleuronectoidei</taxon>
        <taxon>Scophthalmidae</taxon>
        <taxon>Scophthalmus</taxon>
    </lineage>
</organism>
<reference evidence="2" key="2">
    <citation type="submission" date="2025-08" db="UniProtKB">
        <authorList>
            <consortium name="Ensembl"/>
        </authorList>
    </citation>
    <scope>IDENTIFICATION</scope>
</reference>
<evidence type="ECO:0000259" key="1">
    <source>
        <dbReference type="Pfam" id="PF03114"/>
    </source>
</evidence>
<dbReference type="Ensembl" id="ENSSMAT00000069258.1">
    <property type="protein sequence ID" value="ENSSMAP00000061803.1"/>
    <property type="gene ID" value="ENSSMAG00000025205.1"/>
</dbReference>
<dbReference type="InterPro" id="IPR004148">
    <property type="entry name" value="BAR_dom"/>
</dbReference>
<accession>A0A8D3DQJ4</accession>